<proteinExistence type="predicted"/>
<dbReference type="PANTHER" id="PTHR21505">
    <property type="entry name" value="MADF DOMAIN-CONTAINING PROTEIN-RELATED"/>
    <property type="match status" value="1"/>
</dbReference>
<dbReference type="AlphaFoldDB" id="A0AAV0WRW6"/>
<dbReference type="SMART" id="SM00595">
    <property type="entry name" value="MADF"/>
    <property type="match status" value="1"/>
</dbReference>
<protein>
    <recommendedName>
        <fullName evidence="1">MADF domain-containing protein</fullName>
    </recommendedName>
</protein>
<dbReference type="Pfam" id="PF10545">
    <property type="entry name" value="MADF_DNA_bdg"/>
    <property type="match status" value="1"/>
</dbReference>
<organism evidence="2 3">
    <name type="scientific">Macrosiphum euphorbiae</name>
    <name type="common">potato aphid</name>
    <dbReference type="NCBI Taxonomy" id="13131"/>
    <lineage>
        <taxon>Eukaryota</taxon>
        <taxon>Metazoa</taxon>
        <taxon>Ecdysozoa</taxon>
        <taxon>Arthropoda</taxon>
        <taxon>Hexapoda</taxon>
        <taxon>Insecta</taxon>
        <taxon>Pterygota</taxon>
        <taxon>Neoptera</taxon>
        <taxon>Paraneoptera</taxon>
        <taxon>Hemiptera</taxon>
        <taxon>Sternorrhyncha</taxon>
        <taxon>Aphidomorpha</taxon>
        <taxon>Aphidoidea</taxon>
        <taxon>Aphididae</taxon>
        <taxon>Macrosiphini</taxon>
        <taxon>Macrosiphum</taxon>
    </lineage>
</organism>
<accession>A0AAV0WRW6</accession>
<dbReference type="InterPro" id="IPR006578">
    <property type="entry name" value="MADF-dom"/>
</dbReference>
<evidence type="ECO:0000313" key="2">
    <source>
        <dbReference type="EMBL" id="CAI6358582.1"/>
    </source>
</evidence>
<name>A0AAV0WRW6_9HEMI</name>
<gene>
    <name evidence="2" type="ORF">MEUPH1_LOCUS14085</name>
</gene>
<comment type="caution">
    <text evidence="2">The sequence shown here is derived from an EMBL/GenBank/DDBJ whole genome shotgun (WGS) entry which is preliminary data.</text>
</comment>
<evidence type="ECO:0000259" key="1">
    <source>
        <dbReference type="PROSITE" id="PS51029"/>
    </source>
</evidence>
<feature type="domain" description="MADF" evidence="1">
    <location>
        <begin position="14"/>
        <end position="112"/>
    </location>
</feature>
<dbReference type="Proteomes" id="UP001160148">
    <property type="component" value="Unassembled WGS sequence"/>
</dbReference>
<keyword evidence="3" id="KW-1185">Reference proteome</keyword>
<sequence length="149" mass="17650">MSDSRYLSKEFISEFLEKYREFPCLWKIKSKDYTNKNLKNRAYDELLKVCKSINPEANRDFVVKKIQSFRGSFRKELKKVEDSKRSGRSADDVHIPTLWYYHLLEFTVDQELPTDSVSNFNIEAEDLDITGGDITDEVRQKYDLHLIIL</sequence>
<reference evidence="2 3" key="1">
    <citation type="submission" date="2023-01" db="EMBL/GenBank/DDBJ databases">
        <authorList>
            <person name="Whitehead M."/>
        </authorList>
    </citation>
    <scope>NUCLEOTIDE SEQUENCE [LARGE SCALE GENOMIC DNA]</scope>
</reference>
<dbReference type="PROSITE" id="PS51029">
    <property type="entry name" value="MADF"/>
    <property type="match status" value="1"/>
</dbReference>
<dbReference type="EMBL" id="CARXXK010000002">
    <property type="protein sequence ID" value="CAI6358582.1"/>
    <property type="molecule type" value="Genomic_DNA"/>
</dbReference>
<dbReference type="PANTHER" id="PTHR21505:SF8">
    <property type="entry name" value="DPT-YFP REPRESSOR BY OVEREXPRESSION, ISOFORM D-RELATED"/>
    <property type="match status" value="1"/>
</dbReference>
<evidence type="ECO:0000313" key="3">
    <source>
        <dbReference type="Proteomes" id="UP001160148"/>
    </source>
</evidence>